<feature type="compositionally biased region" description="Basic and acidic residues" evidence="1">
    <location>
        <begin position="76"/>
        <end position="94"/>
    </location>
</feature>
<proteinExistence type="predicted"/>
<organism evidence="2 3">
    <name type="scientific">Oryza meyeriana var. granulata</name>
    <dbReference type="NCBI Taxonomy" id="110450"/>
    <lineage>
        <taxon>Eukaryota</taxon>
        <taxon>Viridiplantae</taxon>
        <taxon>Streptophyta</taxon>
        <taxon>Embryophyta</taxon>
        <taxon>Tracheophyta</taxon>
        <taxon>Spermatophyta</taxon>
        <taxon>Magnoliopsida</taxon>
        <taxon>Liliopsida</taxon>
        <taxon>Poales</taxon>
        <taxon>Poaceae</taxon>
        <taxon>BOP clade</taxon>
        <taxon>Oryzoideae</taxon>
        <taxon>Oryzeae</taxon>
        <taxon>Oryzinae</taxon>
        <taxon>Oryza</taxon>
        <taxon>Oryza meyeriana</taxon>
    </lineage>
</organism>
<gene>
    <name evidence="2" type="ORF">E2562_033841</name>
</gene>
<dbReference type="Proteomes" id="UP000479710">
    <property type="component" value="Unassembled WGS sequence"/>
</dbReference>
<comment type="caution">
    <text evidence="2">The sequence shown here is derived from an EMBL/GenBank/DDBJ whole genome shotgun (WGS) entry which is preliminary data.</text>
</comment>
<dbReference type="AlphaFoldDB" id="A0A6G1BNB6"/>
<evidence type="ECO:0000256" key="1">
    <source>
        <dbReference type="SAM" id="MobiDB-lite"/>
    </source>
</evidence>
<evidence type="ECO:0000313" key="3">
    <source>
        <dbReference type="Proteomes" id="UP000479710"/>
    </source>
</evidence>
<accession>A0A6G1BNB6</accession>
<evidence type="ECO:0000313" key="2">
    <source>
        <dbReference type="EMBL" id="KAF0889865.1"/>
    </source>
</evidence>
<dbReference type="OrthoDB" id="669288at2759"/>
<keyword evidence="3" id="KW-1185">Reference proteome</keyword>
<name>A0A6G1BNB6_9ORYZ</name>
<sequence length="158" mass="17484">MASDRNIVRLYFADQAEVAGVRDLLGLINKVAVVAAEICSFRGGAESAEVLWAATAWGRSQDELPRAPRTKQAARRGTERDLGDDHAEKVEHPSAKRPRNKKAVSSKTKSSSTKYCLLYIMILYLDSFYIENINVLREGYRATSSNGNKKSSEKDGTT</sequence>
<protein>
    <submittedName>
        <fullName evidence="2">Uncharacterized protein</fullName>
    </submittedName>
</protein>
<reference evidence="2 3" key="1">
    <citation type="submission" date="2019-11" db="EMBL/GenBank/DDBJ databases">
        <title>Whole genome sequence of Oryza granulata.</title>
        <authorList>
            <person name="Li W."/>
        </authorList>
    </citation>
    <scope>NUCLEOTIDE SEQUENCE [LARGE SCALE GENOMIC DNA]</scope>
    <source>
        <strain evidence="3">cv. Menghai</strain>
        <tissue evidence="2">Leaf</tissue>
    </source>
</reference>
<feature type="compositionally biased region" description="Basic residues" evidence="1">
    <location>
        <begin position="95"/>
        <end position="104"/>
    </location>
</feature>
<feature type="region of interest" description="Disordered" evidence="1">
    <location>
        <begin position="61"/>
        <end position="107"/>
    </location>
</feature>
<dbReference type="EMBL" id="SPHZ02000012">
    <property type="protein sequence ID" value="KAF0889865.1"/>
    <property type="molecule type" value="Genomic_DNA"/>
</dbReference>